<reference evidence="2" key="5">
    <citation type="journal article" date="2021" name="G3 (Bethesda)">
        <title>Aegilops tauschii genome assembly Aet v5.0 features greater sequence contiguity and improved annotation.</title>
        <authorList>
            <person name="Wang L."/>
            <person name="Zhu T."/>
            <person name="Rodriguez J.C."/>
            <person name="Deal K.R."/>
            <person name="Dubcovsky J."/>
            <person name="McGuire P.E."/>
            <person name="Lux T."/>
            <person name="Spannagl M."/>
            <person name="Mayer K.F.X."/>
            <person name="Baldrich P."/>
            <person name="Meyers B.C."/>
            <person name="Huo N."/>
            <person name="Gu Y.Q."/>
            <person name="Zhou H."/>
            <person name="Devos K.M."/>
            <person name="Bennetzen J.L."/>
            <person name="Unver T."/>
            <person name="Budak H."/>
            <person name="Gulick P.J."/>
            <person name="Galiba G."/>
            <person name="Kalapos B."/>
            <person name="Nelson D.R."/>
            <person name="Li P."/>
            <person name="You F.M."/>
            <person name="Luo M.C."/>
            <person name="Dvorak J."/>
        </authorList>
    </citation>
    <scope>NUCLEOTIDE SEQUENCE [LARGE SCALE GENOMIC DNA]</scope>
    <source>
        <strain evidence="2">cv. AL8/78</strain>
    </source>
</reference>
<evidence type="ECO:0000313" key="3">
    <source>
        <dbReference type="Proteomes" id="UP000015105"/>
    </source>
</evidence>
<sequence length="90" mass="10392">ALLLYERKEKGERRGPKSWGGGMRKQNKKTYPSRIRSSGGQTTLQSFLVKPRWRRIFSSSEICSILDLNPCLRFLDPPESPMGNQIPTRR</sequence>
<protein>
    <submittedName>
        <fullName evidence="2">Uncharacterized protein</fullName>
    </submittedName>
</protein>
<organism evidence="2 3">
    <name type="scientific">Aegilops tauschii subsp. strangulata</name>
    <name type="common">Goatgrass</name>
    <dbReference type="NCBI Taxonomy" id="200361"/>
    <lineage>
        <taxon>Eukaryota</taxon>
        <taxon>Viridiplantae</taxon>
        <taxon>Streptophyta</taxon>
        <taxon>Embryophyta</taxon>
        <taxon>Tracheophyta</taxon>
        <taxon>Spermatophyta</taxon>
        <taxon>Magnoliopsida</taxon>
        <taxon>Liliopsida</taxon>
        <taxon>Poales</taxon>
        <taxon>Poaceae</taxon>
        <taxon>BOP clade</taxon>
        <taxon>Pooideae</taxon>
        <taxon>Triticodae</taxon>
        <taxon>Triticeae</taxon>
        <taxon>Triticinae</taxon>
        <taxon>Aegilops</taxon>
    </lineage>
</organism>
<accession>A0A452YDW2</accession>
<reference evidence="3" key="1">
    <citation type="journal article" date="2014" name="Science">
        <title>Ancient hybridizations among the ancestral genomes of bread wheat.</title>
        <authorList>
            <consortium name="International Wheat Genome Sequencing Consortium,"/>
            <person name="Marcussen T."/>
            <person name="Sandve S.R."/>
            <person name="Heier L."/>
            <person name="Spannagl M."/>
            <person name="Pfeifer M."/>
            <person name="Jakobsen K.S."/>
            <person name="Wulff B.B."/>
            <person name="Steuernagel B."/>
            <person name="Mayer K.F."/>
            <person name="Olsen O.A."/>
        </authorList>
    </citation>
    <scope>NUCLEOTIDE SEQUENCE [LARGE SCALE GENOMIC DNA]</scope>
    <source>
        <strain evidence="3">cv. AL8/78</strain>
    </source>
</reference>
<feature type="region of interest" description="Disordered" evidence="1">
    <location>
        <begin position="1"/>
        <end position="38"/>
    </location>
</feature>
<dbReference type="AlphaFoldDB" id="A0A452YDW2"/>
<evidence type="ECO:0000256" key="1">
    <source>
        <dbReference type="SAM" id="MobiDB-lite"/>
    </source>
</evidence>
<feature type="compositionally biased region" description="Basic and acidic residues" evidence="1">
    <location>
        <begin position="1"/>
        <end position="15"/>
    </location>
</feature>
<reference evidence="2" key="4">
    <citation type="submission" date="2019-03" db="UniProtKB">
        <authorList>
            <consortium name="EnsemblPlants"/>
        </authorList>
    </citation>
    <scope>IDENTIFICATION</scope>
</reference>
<evidence type="ECO:0000313" key="2">
    <source>
        <dbReference type="EnsemblPlants" id="AET1Gv20386000.9"/>
    </source>
</evidence>
<keyword evidence="3" id="KW-1185">Reference proteome</keyword>
<dbReference type="Gramene" id="AET1Gv20386000.9">
    <property type="protein sequence ID" value="AET1Gv20386000.9"/>
    <property type="gene ID" value="AET1Gv20386000"/>
</dbReference>
<reference evidence="3" key="2">
    <citation type="journal article" date="2017" name="Nat. Plants">
        <title>The Aegilops tauschii genome reveals multiple impacts of transposons.</title>
        <authorList>
            <person name="Zhao G."/>
            <person name="Zou C."/>
            <person name="Li K."/>
            <person name="Wang K."/>
            <person name="Li T."/>
            <person name="Gao L."/>
            <person name="Zhang X."/>
            <person name="Wang H."/>
            <person name="Yang Z."/>
            <person name="Liu X."/>
            <person name="Jiang W."/>
            <person name="Mao L."/>
            <person name="Kong X."/>
            <person name="Jiao Y."/>
            <person name="Jia J."/>
        </authorList>
    </citation>
    <scope>NUCLEOTIDE SEQUENCE [LARGE SCALE GENOMIC DNA]</scope>
    <source>
        <strain evidence="3">cv. AL8/78</strain>
    </source>
</reference>
<reference evidence="2" key="3">
    <citation type="journal article" date="2017" name="Nature">
        <title>Genome sequence of the progenitor of the wheat D genome Aegilops tauschii.</title>
        <authorList>
            <person name="Luo M.C."/>
            <person name="Gu Y.Q."/>
            <person name="Puiu D."/>
            <person name="Wang H."/>
            <person name="Twardziok S.O."/>
            <person name="Deal K.R."/>
            <person name="Huo N."/>
            <person name="Zhu T."/>
            <person name="Wang L."/>
            <person name="Wang Y."/>
            <person name="McGuire P.E."/>
            <person name="Liu S."/>
            <person name="Long H."/>
            <person name="Ramasamy R.K."/>
            <person name="Rodriguez J.C."/>
            <person name="Van S.L."/>
            <person name="Yuan L."/>
            <person name="Wang Z."/>
            <person name="Xia Z."/>
            <person name="Xiao L."/>
            <person name="Anderson O.D."/>
            <person name="Ouyang S."/>
            <person name="Liang Y."/>
            <person name="Zimin A.V."/>
            <person name="Pertea G."/>
            <person name="Qi P."/>
            <person name="Bennetzen J.L."/>
            <person name="Dai X."/>
            <person name="Dawson M.W."/>
            <person name="Muller H.G."/>
            <person name="Kugler K."/>
            <person name="Rivarola-Duarte L."/>
            <person name="Spannagl M."/>
            <person name="Mayer K.F.X."/>
            <person name="Lu F.H."/>
            <person name="Bevan M.W."/>
            <person name="Leroy P."/>
            <person name="Li P."/>
            <person name="You F.M."/>
            <person name="Sun Q."/>
            <person name="Liu Z."/>
            <person name="Lyons E."/>
            <person name="Wicker T."/>
            <person name="Salzberg S.L."/>
            <person name="Devos K.M."/>
            <person name="Dvorak J."/>
        </authorList>
    </citation>
    <scope>NUCLEOTIDE SEQUENCE [LARGE SCALE GENOMIC DNA]</scope>
    <source>
        <strain evidence="2">cv. AL8/78</strain>
    </source>
</reference>
<name>A0A452YDW2_AEGTS</name>
<proteinExistence type="predicted"/>
<dbReference type="EnsemblPlants" id="AET1Gv20386000.9">
    <property type="protein sequence ID" value="AET1Gv20386000.9"/>
    <property type="gene ID" value="AET1Gv20386000"/>
</dbReference>
<dbReference type="Proteomes" id="UP000015105">
    <property type="component" value="Chromosome 1D"/>
</dbReference>